<evidence type="ECO:0000313" key="4">
    <source>
        <dbReference type="Proteomes" id="UP000252519"/>
    </source>
</evidence>
<dbReference type="EMBL" id="JOJR01006611">
    <property type="protein sequence ID" value="RCN26653.1"/>
    <property type="molecule type" value="Genomic_DNA"/>
</dbReference>
<protein>
    <submittedName>
        <fullName evidence="3">Uncharacterized protein</fullName>
    </submittedName>
</protein>
<feature type="compositionally biased region" description="Basic and acidic residues" evidence="1">
    <location>
        <begin position="64"/>
        <end position="81"/>
    </location>
</feature>
<keyword evidence="4" id="KW-1185">Reference proteome</keyword>
<dbReference type="Proteomes" id="UP000252519">
    <property type="component" value="Unassembled WGS sequence"/>
</dbReference>
<name>A0A368F3I2_ANCCA</name>
<feature type="compositionally biased region" description="Low complexity" evidence="1">
    <location>
        <begin position="148"/>
        <end position="157"/>
    </location>
</feature>
<accession>A0A368F3I2</accession>
<feature type="chain" id="PRO_5016919287" evidence="2">
    <location>
        <begin position="24"/>
        <end position="157"/>
    </location>
</feature>
<feature type="region of interest" description="Disordered" evidence="1">
    <location>
        <begin position="35"/>
        <end position="157"/>
    </location>
</feature>
<gene>
    <name evidence="3" type="ORF">ANCCAN_27620</name>
</gene>
<feature type="compositionally biased region" description="Gly residues" evidence="1">
    <location>
        <begin position="83"/>
        <end position="101"/>
    </location>
</feature>
<keyword evidence="2" id="KW-0732">Signal</keyword>
<feature type="compositionally biased region" description="Gly residues" evidence="1">
    <location>
        <begin position="125"/>
        <end position="147"/>
    </location>
</feature>
<reference evidence="3 4" key="1">
    <citation type="submission" date="2014-10" db="EMBL/GenBank/DDBJ databases">
        <title>Draft genome of the hookworm Ancylostoma caninum.</title>
        <authorList>
            <person name="Mitreva M."/>
        </authorList>
    </citation>
    <scope>NUCLEOTIDE SEQUENCE [LARGE SCALE GENOMIC DNA]</scope>
    <source>
        <strain evidence="3 4">Baltimore</strain>
    </source>
</reference>
<dbReference type="PROSITE" id="PS51257">
    <property type="entry name" value="PROKAR_LIPOPROTEIN"/>
    <property type="match status" value="1"/>
</dbReference>
<evidence type="ECO:0000256" key="1">
    <source>
        <dbReference type="SAM" id="MobiDB-lite"/>
    </source>
</evidence>
<feature type="signal peptide" evidence="2">
    <location>
        <begin position="1"/>
        <end position="23"/>
    </location>
</feature>
<proteinExistence type="predicted"/>
<sequence>MRNRNFFTLLAILVAVFACVIQADISRLNYKTRNLMKRPSPYDNSDVTTPPPQPRASSTRQPHLRPEGRRTDSPRPNRRAQEGGAGSAGPFGQAPGVGRGWNSGPFGQASGVGRAGNPGSFGNAPGLGGLGGFSAQGGGLHGGGGFGAPDPRGGLWG</sequence>
<evidence type="ECO:0000313" key="3">
    <source>
        <dbReference type="EMBL" id="RCN26653.1"/>
    </source>
</evidence>
<organism evidence="3 4">
    <name type="scientific">Ancylostoma caninum</name>
    <name type="common">Dog hookworm</name>
    <dbReference type="NCBI Taxonomy" id="29170"/>
    <lineage>
        <taxon>Eukaryota</taxon>
        <taxon>Metazoa</taxon>
        <taxon>Ecdysozoa</taxon>
        <taxon>Nematoda</taxon>
        <taxon>Chromadorea</taxon>
        <taxon>Rhabditida</taxon>
        <taxon>Rhabditina</taxon>
        <taxon>Rhabditomorpha</taxon>
        <taxon>Strongyloidea</taxon>
        <taxon>Ancylostomatidae</taxon>
        <taxon>Ancylostomatinae</taxon>
        <taxon>Ancylostoma</taxon>
    </lineage>
</organism>
<dbReference type="AlphaFoldDB" id="A0A368F3I2"/>
<comment type="caution">
    <text evidence="3">The sequence shown here is derived from an EMBL/GenBank/DDBJ whole genome shotgun (WGS) entry which is preliminary data.</text>
</comment>
<evidence type="ECO:0000256" key="2">
    <source>
        <dbReference type="SAM" id="SignalP"/>
    </source>
</evidence>